<evidence type="ECO:0000256" key="2">
    <source>
        <dbReference type="ARBA" id="ARBA00006386"/>
    </source>
</evidence>
<evidence type="ECO:0000256" key="1">
    <source>
        <dbReference type="ARBA" id="ARBA00004651"/>
    </source>
</evidence>
<evidence type="ECO:0000256" key="5">
    <source>
        <dbReference type="ARBA" id="ARBA00022989"/>
    </source>
</evidence>
<keyword evidence="3" id="KW-1003">Cell membrane</keyword>
<feature type="transmembrane region" description="Helical" evidence="7">
    <location>
        <begin position="147"/>
        <end position="165"/>
    </location>
</feature>
<protein>
    <submittedName>
        <fullName evidence="8">Putative membrane protein</fullName>
    </submittedName>
</protein>
<dbReference type="EMBL" id="HG917868">
    <property type="protein sequence ID" value="CDM68107.1"/>
    <property type="molecule type" value="Genomic_DNA"/>
</dbReference>
<comment type="similarity">
    <text evidence="2">Belongs to the UPF0718 family.</text>
</comment>
<organism evidence="8 9">
    <name type="scientific">Clostridium bornimense</name>
    <dbReference type="NCBI Taxonomy" id="1216932"/>
    <lineage>
        <taxon>Bacteria</taxon>
        <taxon>Bacillati</taxon>
        <taxon>Bacillota</taxon>
        <taxon>Clostridia</taxon>
        <taxon>Eubacteriales</taxon>
        <taxon>Clostridiaceae</taxon>
        <taxon>Clostridium</taxon>
    </lineage>
</organism>
<dbReference type="STRING" id="1216932.CM240_0943"/>
<reference evidence="8 9" key="1">
    <citation type="submission" date="2013-11" db="EMBL/GenBank/DDBJ databases">
        <title>Complete genome sequence of Clostridum sp. M2/40.</title>
        <authorList>
            <person name="Wibberg D."/>
            <person name="Puehler A."/>
            <person name="Schlueter A."/>
        </authorList>
    </citation>
    <scope>NUCLEOTIDE SEQUENCE [LARGE SCALE GENOMIC DNA]</scope>
    <source>
        <strain evidence="9">M2/40</strain>
    </source>
</reference>
<dbReference type="Proteomes" id="UP000019426">
    <property type="component" value="Chromosome M2/40_rep1"/>
</dbReference>
<dbReference type="HOGENOM" id="CLU_101297_0_1_9"/>
<dbReference type="RefSeq" id="WP_156930506.1">
    <property type="nucleotide sequence ID" value="NZ_HG917868.1"/>
</dbReference>
<dbReference type="PATRIC" id="fig|1216932.3.peg.929"/>
<feature type="transmembrane region" description="Helical" evidence="7">
    <location>
        <begin position="76"/>
        <end position="100"/>
    </location>
</feature>
<feature type="transmembrane region" description="Helical" evidence="7">
    <location>
        <begin position="42"/>
        <end position="64"/>
    </location>
</feature>
<comment type="subcellular location">
    <subcellularLocation>
        <location evidence="1">Cell membrane</location>
        <topology evidence="1">Multi-pass membrane protein</topology>
    </subcellularLocation>
</comment>
<gene>
    <name evidence="8" type="ORF">CM240_0943</name>
</gene>
<keyword evidence="9" id="KW-1185">Reference proteome</keyword>
<sequence length="179" mass="20162">MNNFIKVIKRYKFFAFSLTLLIIISLLNKSIGYKSILSATDSFVQMISVLPPIMILLGLIDVWVPREKLIKYMGNNSGLIGIFLSMLIASIAAGPMYAAFPFTTVLLKKGARFSNIIIFMNTWCVVKISTLLFEFSSLGYKFTIARLIIDIPGVILMGYIVNYFMDKKSLIAIYEKASK</sequence>
<keyword evidence="4 7" id="KW-0812">Transmembrane</keyword>
<evidence type="ECO:0000313" key="8">
    <source>
        <dbReference type="EMBL" id="CDM68107.1"/>
    </source>
</evidence>
<accession>W6S1D8</accession>
<dbReference type="eggNOG" id="COG0701">
    <property type="taxonomic scope" value="Bacteria"/>
</dbReference>
<proteinExistence type="inferred from homology"/>
<dbReference type="Pfam" id="PF03773">
    <property type="entry name" value="ArsP_1"/>
    <property type="match status" value="1"/>
</dbReference>
<evidence type="ECO:0000256" key="4">
    <source>
        <dbReference type="ARBA" id="ARBA00022692"/>
    </source>
</evidence>
<evidence type="ECO:0000313" key="9">
    <source>
        <dbReference type="Proteomes" id="UP000019426"/>
    </source>
</evidence>
<dbReference type="AlphaFoldDB" id="W6S1D8"/>
<dbReference type="KEGG" id="clt:CM240_0943"/>
<name>W6S1D8_9CLOT</name>
<evidence type="ECO:0000256" key="3">
    <source>
        <dbReference type="ARBA" id="ARBA00022475"/>
    </source>
</evidence>
<dbReference type="OrthoDB" id="9798408at2"/>
<evidence type="ECO:0000256" key="6">
    <source>
        <dbReference type="ARBA" id="ARBA00023136"/>
    </source>
</evidence>
<dbReference type="InterPro" id="IPR005524">
    <property type="entry name" value="DUF318"/>
</dbReference>
<keyword evidence="5 7" id="KW-1133">Transmembrane helix</keyword>
<dbReference type="GO" id="GO:0005886">
    <property type="term" value="C:plasma membrane"/>
    <property type="evidence" value="ECO:0007669"/>
    <property type="project" value="UniProtKB-SubCell"/>
</dbReference>
<keyword evidence="6 7" id="KW-0472">Membrane</keyword>
<evidence type="ECO:0000256" key="7">
    <source>
        <dbReference type="SAM" id="Phobius"/>
    </source>
</evidence>